<proteinExistence type="predicted"/>
<name>A0A420Y6Q9_9PEZI</name>
<protein>
    <submittedName>
        <fullName evidence="2">Uncharacterized protein</fullName>
    </submittedName>
</protein>
<feature type="compositionally biased region" description="Basic and acidic residues" evidence="1">
    <location>
        <begin position="43"/>
        <end position="59"/>
    </location>
</feature>
<sequence>MAVPTSYADMPTFQRPSSRPRRMEREAPLPAPLVHVPRPSSPAEKHDESGDGHAFHGTFKDAVMESVKPAPGRRRRILRAFFRLIRHDRSTHMNPFLHTPTIPLRIGGFQYEIANRNSHDHGKPFTTLELRALIRRLMHVDRRRVEAESRSKQEAASSEVQSIEFEINDHAEPDNQEILPLGSHNSWYAGSLGGTTLVPSTHEPAHRHSRSRFEFINEEAARRQVGRYFNHYRTSYYVCLDDLRYSILNPSHKEPIQEARFLDILDVVSGHAKGYDLGSRVRGCAPEDMKWWEMTEYQNRIYNSEKLHELENRNGWFCVALDENTYGHGVGRVYFVSRYDNLDPLTAPLTKIH</sequence>
<organism evidence="2 3">
    <name type="scientific">Coniochaeta pulveracea</name>
    <dbReference type="NCBI Taxonomy" id="177199"/>
    <lineage>
        <taxon>Eukaryota</taxon>
        <taxon>Fungi</taxon>
        <taxon>Dikarya</taxon>
        <taxon>Ascomycota</taxon>
        <taxon>Pezizomycotina</taxon>
        <taxon>Sordariomycetes</taxon>
        <taxon>Sordariomycetidae</taxon>
        <taxon>Coniochaetales</taxon>
        <taxon>Coniochaetaceae</taxon>
        <taxon>Coniochaeta</taxon>
    </lineage>
</organism>
<evidence type="ECO:0000256" key="1">
    <source>
        <dbReference type="SAM" id="MobiDB-lite"/>
    </source>
</evidence>
<feature type="region of interest" description="Disordered" evidence="1">
    <location>
        <begin position="1"/>
        <end position="59"/>
    </location>
</feature>
<keyword evidence="3" id="KW-1185">Reference proteome</keyword>
<accession>A0A420Y6Q9</accession>
<evidence type="ECO:0000313" key="3">
    <source>
        <dbReference type="Proteomes" id="UP000275385"/>
    </source>
</evidence>
<dbReference type="Proteomes" id="UP000275385">
    <property type="component" value="Unassembled WGS sequence"/>
</dbReference>
<dbReference type="EMBL" id="QVQW01000041">
    <property type="protein sequence ID" value="RKU43564.1"/>
    <property type="molecule type" value="Genomic_DNA"/>
</dbReference>
<reference evidence="2 3" key="1">
    <citation type="submission" date="2018-08" db="EMBL/GenBank/DDBJ databases">
        <title>Draft genome of the lignicolous fungus Coniochaeta pulveracea.</title>
        <authorList>
            <person name="Borstlap C.J."/>
            <person name="De Witt R.N."/>
            <person name="Botha A."/>
            <person name="Volschenk H."/>
        </authorList>
    </citation>
    <scope>NUCLEOTIDE SEQUENCE [LARGE SCALE GENOMIC DNA]</scope>
    <source>
        <strain evidence="2 3">CAB683</strain>
    </source>
</reference>
<comment type="caution">
    <text evidence="2">The sequence shown here is derived from an EMBL/GenBank/DDBJ whole genome shotgun (WGS) entry which is preliminary data.</text>
</comment>
<dbReference type="AlphaFoldDB" id="A0A420Y6Q9"/>
<gene>
    <name evidence="2" type="ORF">DL546_003484</name>
</gene>
<evidence type="ECO:0000313" key="2">
    <source>
        <dbReference type="EMBL" id="RKU43564.1"/>
    </source>
</evidence>